<feature type="transmembrane region" description="Helical" evidence="6">
    <location>
        <begin position="7"/>
        <end position="26"/>
    </location>
</feature>
<dbReference type="InterPro" id="IPR001958">
    <property type="entry name" value="Tet-R_TetA/multi-R_MdtG-like"/>
</dbReference>
<feature type="transmembrane region" description="Helical" evidence="6">
    <location>
        <begin position="302"/>
        <end position="324"/>
    </location>
</feature>
<dbReference type="InterPro" id="IPR036259">
    <property type="entry name" value="MFS_trans_sf"/>
</dbReference>
<evidence type="ECO:0000256" key="5">
    <source>
        <dbReference type="ARBA" id="ARBA00023136"/>
    </source>
</evidence>
<dbReference type="PROSITE" id="PS50850">
    <property type="entry name" value="MFS"/>
    <property type="match status" value="1"/>
</dbReference>
<organism evidence="8 9">
    <name type="scientific">Tropicibacter naphthalenivorans</name>
    <dbReference type="NCBI Taxonomy" id="441103"/>
    <lineage>
        <taxon>Bacteria</taxon>
        <taxon>Pseudomonadati</taxon>
        <taxon>Pseudomonadota</taxon>
        <taxon>Alphaproteobacteria</taxon>
        <taxon>Rhodobacterales</taxon>
        <taxon>Roseobacteraceae</taxon>
        <taxon>Tropicibacter</taxon>
    </lineage>
</organism>
<dbReference type="RefSeq" id="WP_058245865.1">
    <property type="nucleotide sequence ID" value="NZ_CYSE01000001.1"/>
</dbReference>
<dbReference type="STRING" id="441103.TRN7648_00299"/>
<keyword evidence="2" id="KW-0813">Transport</keyword>
<sequence length="400" mass="41469">MRLPVIFLMMTVAIDAMGIGLIIPVMPDLIQEVSGGGLSTAALWGGVLATIFAVMQFLCAPFLGHLSDIYGRRPVLLITLAVVVVDYMVMGLAGTLALLVIARALGGAATATQSTASAAMADLHPPDQRAHGFGLIGAAFGLGFVIGPLFGGLLAELGTRAPFWAAAGLCALNWLLGLLVFPETVTEKTRAFSLSRANPFGAFYALSKLPGLTQSLLTIFLYHLSFAVYPLVWAYFGTARFGWTPGLIGVSLGVFGVSMAVVQAGLIRLLIRRMGEAGTALFGLIFLAIAFTATAFVPTGAIALALIPLAALGGTFGPAVSAMLSQRIGAKRQGELQGVLSATAAVAMIVAPLLMTTTFAWFTAPERAAPFAGAPFVLALGLTLIALALFLTRPDRAATS</sequence>
<proteinExistence type="predicted"/>
<dbReference type="PRINTS" id="PR01035">
    <property type="entry name" value="TCRTETA"/>
</dbReference>
<feature type="transmembrane region" description="Helical" evidence="6">
    <location>
        <begin position="248"/>
        <end position="271"/>
    </location>
</feature>
<feature type="transmembrane region" description="Helical" evidence="6">
    <location>
        <begin position="133"/>
        <end position="155"/>
    </location>
</feature>
<dbReference type="Pfam" id="PF07690">
    <property type="entry name" value="MFS_1"/>
    <property type="match status" value="1"/>
</dbReference>
<dbReference type="Proteomes" id="UP000054935">
    <property type="component" value="Unassembled WGS sequence"/>
</dbReference>
<feature type="domain" description="Major facilitator superfamily (MFS) profile" evidence="7">
    <location>
        <begin position="4"/>
        <end position="398"/>
    </location>
</feature>
<evidence type="ECO:0000313" key="9">
    <source>
        <dbReference type="Proteomes" id="UP000054935"/>
    </source>
</evidence>
<gene>
    <name evidence="8" type="primary">tetA</name>
    <name evidence="8" type="ORF">TRN7648_00299</name>
</gene>
<feature type="transmembrane region" description="Helical" evidence="6">
    <location>
        <begin position="41"/>
        <end position="63"/>
    </location>
</feature>
<dbReference type="SUPFAM" id="SSF103473">
    <property type="entry name" value="MFS general substrate transporter"/>
    <property type="match status" value="1"/>
</dbReference>
<dbReference type="PANTHER" id="PTHR23504:SF15">
    <property type="entry name" value="MAJOR FACILITATOR SUPERFAMILY (MFS) PROFILE DOMAIN-CONTAINING PROTEIN"/>
    <property type="match status" value="1"/>
</dbReference>
<keyword evidence="9" id="KW-1185">Reference proteome</keyword>
<keyword evidence="3 6" id="KW-0812">Transmembrane</keyword>
<evidence type="ECO:0000256" key="3">
    <source>
        <dbReference type="ARBA" id="ARBA00022692"/>
    </source>
</evidence>
<feature type="transmembrane region" description="Helical" evidence="6">
    <location>
        <begin position="278"/>
        <end position="296"/>
    </location>
</feature>
<dbReference type="InterPro" id="IPR011701">
    <property type="entry name" value="MFS"/>
</dbReference>
<dbReference type="PANTHER" id="PTHR23504">
    <property type="entry name" value="MAJOR FACILITATOR SUPERFAMILY DOMAIN-CONTAINING PROTEIN 10"/>
    <property type="match status" value="1"/>
</dbReference>
<feature type="transmembrane region" description="Helical" evidence="6">
    <location>
        <begin position="336"/>
        <end position="362"/>
    </location>
</feature>
<dbReference type="InterPro" id="IPR020846">
    <property type="entry name" value="MFS_dom"/>
</dbReference>
<accession>A0A0P1GKA9</accession>
<dbReference type="GO" id="GO:0022857">
    <property type="term" value="F:transmembrane transporter activity"/>
    <property type="evidence" value="ECO:0007669"/>
    <property type="project" value="InterPro"/>
</dbReference>
<dbReference type="AlphaFoldDB" id="A0A0P1GKA9"/>
<evidence type="ECO:0000313" key="8">
    <source>
        <dbReference type="EMBL" id="CUH75164.1"/>
    </source>
</evidence>
<reference evidence="8 9" key="1">
    <citation type="submission" date="2015-09" db="EMBL/GenBank/DDBJ databases">
        <authorList>
            <consortium name="Swine Surveillance"/>
        </authorList>
    </citation>
    <scope>NUCLEOTIDE SEQUENCE [LARGE SCALE GENOMIC DNA]</scope>
    <source>
        <strain evidence="8 9">CECT 7648</strain>
    </source>
</reference>
<evidence type="ECO:0000256" key="2">
    <source>
        <dbReference type="ARBA" id="ARBA00022448"/>
    </source>
</evidence>
<dbReference type="GO" id="GO:0016020">
    <property type="term" value="C:membrane"/>
    <property type="evidence" value="ECO:0007669"/>
    <property type="project" value="UniProtKB-SubCell"/>
</dbReference>
<dbReference type="EMBL" id="CYSE01000001">
    <property type="protein sequence ID" value="CUH75164.1"/>
    <property type="molecule type" value="Genomic_DNA"/>
</dbReference>
<protein>
    <submittedName>
        <fullName evidence="8">Tetracycline resistance protein, class C</fullName>
    </submittedName>
</protein>
<evidence type="ECO:0000256" key="6">
    <source>
        <dbReference type="SAM" id="Phobius"/>
    </source>
</evidence>
<feature type="transmembrane region" description="Helical" evidence="6">
    <location>
        <begin position="75"/>
        <end position="94"/>
    </location>
</feature>
<feature type="transmembrane region" description="Helical" evidence="6">
    <location>
        <begin position="216"/>
        <end position="236"/>
    </location>
</feature>
<dbReference type="OrthoDB" id="9764259at2"/>
<evidence type="ECO:0000256" key="4">
    <source>
        <dbReference type="ARBA" id="ARBA00022989"/>
    </source>
</evidence>
<feature type="transmembrane region" description="Helical" evidence="6">
    <location>
        <begin position="368"/>
        <end position="391"/>
    </location>
</feature>
<dbReference type="Gene3D" id="1.20.1250.20">
    <property type="entry name" value="MFS general substrate transporter like domains"/>
    <property type="match status" value="1"/>
</dbReference>
<name>A0A0P1GKA9_9RHOB</name>
<evidence type="ECO:0000259" key="7">
    <source>
        <dbReference type="PROSITE" id="PS50850"/>
    </source>
</evidence>
<keyword evidence="5 6" id="KW-0472">Membrane</keyword>
<keyword evidence="4 6" id="KW-1133">Transmembrane helix</keyword>
<comment type="subcellular location">
    <subcellularLocation>
        <location evidence="1">Membrane</location>
        <topology evidence="1">Multi-pass membrane protein</topology>
    </subcellularLocation>
</comment>
<evidence type="ECO:0000256" key="1">
    <source>
        <dbReference type="ARBA" id="ARBA00004141"/>
    </source>
</evidence>